<comment type="subcellular location">
    <subcellularLocation>
        <location evidence="1">Membrane</location>
        <topology evidence="1">Multi-pass membrane protein</topology>
    </subcellularLocation>
</comment>
<feature type="domain" description="Potassium channel" evidence="10">
    <location>
        <begin position="150"/>
        <end position="222"/>
    </location>
</feature>
<feature type="transmembrane region" description="Helical" evidence="9">
    <location>
        <begin position="91"/>
        <end position="109"/>
    </location>
</feature>
<keyword evidence="2" id="KW-0813">Transport</keyword>
<dbReference type="SUPFAM" id="SSF81324">
    <property type="entry name" value="Voltage-gated potassium channels"/>
    <property type="match status" value="1"/>
</dbReference>
<evidence type="ECO:0000256" key="8">
    <source>
        <dbReference type="SAM" id="Coils"/>
    </source>
</evidence>
<keyword evidence="6 9" id="KW-0472">Membrane</keyword>
<keyword evidence="12" id="KW-1185">Reference proteome</keyword>
<dbReference type="EMBL" id="JAEDAH010000023">
    <property type="protein sequence ID" value="MCA6063044.1"/>
    <property type="molecule type" value="Genomic_DNA"/>
</dbReference>
<keyword evidence="3 9" id="KW-0812">Transmembrane</keyword>
<dbReference type="Gene3D" id="1.10.287.70">
    <property type="match status" value="1"/>
</dbReference>
<dbReference type="RefSeq" id="WP_225672646.1">
    <property type="nucleotide sequence ID" value="NZ_JAEDAH010000023.1"/>
</dbReference>
<evidence type="ECO:0000256" key="1">
    <source>
        <dbReference type="ARBA" id="ARBA00004141"/>
    </source>
</evidence>
<protein>
    <submittedName>
        <fullName evidence="11">Ion transporter</fullName>
    </submittedName>
</protein>
<evidence type="ECO:0000256" key="5">
    <source>
        <dbReference type="ARBA" id="ARBA00023065"/>
    </source>
</evidence>
<dbReference type="PANTHER" id="PTHR11537">
    <property type="entry name" value="VOLTAGE-GATED POTASSIUM CHANNEL"/>
    <property type="match status" value="1"/>
</dbReference>
<feature type="transmembrane region" description="Helical" evidence="9">
    <location>
        <begin position="201"/>
        <end position="222"/>
    </location>
</feature>
<evidence type="ECO:0000313" key="11">
    <source>
        <dbReference type="EMBL" id="MCA6063044.1"/>
    </source>
</evidence>
<evidence type="ECO:0000259" key="10">
    <source>
        <dbReference type="Pfam" id="PF07885"/>
    </source>
</evidence>
<feature type="coiled-coil region" evidence="8">
    <location>
        <begin position="222"/>
        <end position="267"/>
    </location>
</feature>
<feature type="transmembrane region" description="Helical" evidence="9">
    <location>
        <begin position="62"/>
        <end position="79"/>
    </location>
</feature>
<evidence type="ECO:0000313" key="12">
    <source>
        <dbReference type="Proteomes" id="UP000714380"/>
    </source>
</evidence>
<dbReference type="Proteomes" id="UP000714380">
    <property type="component" value="Unassembled WGS sequence"/>
</dbReference>
<evidence type="ECO:0000256" key="6">
    <source>
        <dbReference type="ARBA" id="ARBA00023136"/>
    </source>
</evidence>
<dbReference type="PRINTS" id="PR00169">
    <property type="entry name" value="KCHANNEL"/>
</dbReference>
<gene>
    <name evidence="11" type="ORF">I9W95_05425</name>
</gene>
<dbReference type="Gene3D" id="1.20.120.350">
    <property type="entry name" value="Voltage-gated potassium channels. Chain C"/>
    <property type="match status" value="1"/>
</dbReference>
<keyword evidence="7" id="KW-0407">Ion channel</keyword>
<evidence type="ECO:0000256" key="4">
    <source>
        <dbReference type="ARBA" id="ARBA00022989"/>
    </source>
</evidence>
<accession>A0ABS7ZMV4</accession>
<dbReference type="InterPro" id="IPR028325">
    <property type="entry name" value="VG_K_chnl"/>
</dbReference>
<evidence type="ECO:0000256" key="3">
    <source>
        <dbReference type="ARBA" id="ARBA00022692"/>
    </source>
</evidence>
<evidence type="ECO:0000256" key="7">
    <source>
        <dbReference type="ARBA" id="ARBA00023303"/>
    </source>
</evidence>
<feature type="transmembrane region" description="Helical" evidence="9">
    <location>
        <begin position="115"/>
        <end position="132"/>
    </location>
</feature>
<feature type="transmembrane region" description="Helical" evidence="9">
    <location>
        <begin position="25"/>
        <end position="42"/>
    </location>
</feature>
<dbReference type="Pfam" id="PF07885">
    <property type="entry name" value="Ion_trans_2"/>
    <property type="match status" value="1"/>
</dbReference>
<feature type="transmembrane region" description="Helical" evidence="9">
    <location>
        <begin position="174"/>
        <end position="194"/>
    </location>
</feature>
<comment type="caution">
    <text evidence="11">The sequence shown here is derived from an EMBL/GenBank/DDBJ whole genome shotgun (WGS) entry which is preliminary data.</text>
</comment>
<reference evidence="11 12" key="1">
    <citation type="submission" date="2020-12" db="EMBL/GenBank/DDBJ databases">
        <title>Novel Thalassolituus-related marine hydrocarbonoclastic bacteria mediated algae-derived hydrocarbons mineralization in twilight zone of the northern South China Sea.</title>
        <authorList>
            <person name="Dong C."/>
        </authorList>
    </citation>
    <scope>NUCLEOTIDE SEQUENCE [LARGE SCALE GENOMIC DNA]</scope>
    <source>
        <strain evidence="11 12">IMCC1826</strain>
    </source>
</reference>
<organism evidence="11 12">
    <name type="scientific">Thalassolituus marinus</name>
    <dbReference type="NCBI Taxonomy" id="671053"/>
    <lineage>
        <taxon>Bacteria</taxon>
        <taxon>Pseudomonadati</taxon>
        <taxon>Pseudomonadota</taxon>
        <taxon>Gammaproteobacteria</taxon>
        <taxon>Oceanospirillales</taxon>
        <taxon>Oceanospirillaceae</taxon>
        <taxon>Thalassolituus</taxon>
    </lineage>
</organism>
<keyword evidence="5" id="KW-0406">Ion transport</keyword>
<dbReference type="PANTHER" id="PTHR11537:SF254">
    <property type="entry name" value="POTASSIUM VOLTAGE-GATED CHANNEL PROTEIN SHAB"/>
    <property type="match status" value="1"/>
</dbReference>
<keyword evidence="8" id="KW-0175">Coiled coil</keyword>
<feature type="transmembrane region" description="Helical" evidence="9">
    <location>
        <begin position="144"/>
        <end position="162"/>
    </location>
</feature>
<evidence type="ECO:0000256" key="2">
    <source>
        <dbReference type="ARBA" id="ARBA00022448"/>
    </source>
</evidence>
<dbReference type="InterPro" id="IPR013099">
    <property type="entry name" value="K_chnl_dom"/>
</dbReference>
<evidence type="ECO:0000256" key="9">
    <source>
        <dbReference type="SAM" id="Phobius"/>
    </source>
</evidence>
<sequence>MIVSVSSIVGLSGVDRSENPRARRVGRYFEWPMILIAFWILFEWYLEARVGKPFAYAHITDWFLWIFFLVETTVLLVLVDDRRRYLKTNWSNLVIIVAGMPLLWQYLPYAGGLRALRLLAMFTMLMNMSGSFQKIMGRNHLGPTLMVSFIIMIMAGTLMAVIDPNVETPLDGIWWAWVTITTVGYGDIVPGSTAGRLFGSFLILMGIGLFSMMTASFSAFFMQQEEEDLFNKERQHAEQLARMENKIEQLEDKLDRLLTMALEAERLQLERGRDPEAGER</sequence>
<dbReference type="InterPro" id="IPR027359">
    <property type="entry name" value="Volt_channel_dom_sf"/>
</dbReference>
<proteinExistence type="predicted"/>
<keyword evidence="4 9" id="KW-1133">Transmembrane helix</keyword>
<name>A0ABS7ZMV4_9GAMM</name>